<feature type="disulfide bond" evidence="6">
    <location>
        <begin position="281"/>
        <end position="295"/>
    </location>
</feature>
<feature type="disulfide bond" evidence="6">
    <location>
        <begin position="276"/>
        <end position="288"/>
    </location>
</feature>
<keyword evidence="1 6" id="KW-0147">Chitin-binding</keyword>
<feature type="disulfide bond" evidence="6">
    <location>
        <begin position="219"/>
        <end position="231"/>
    </location>
</feature>
<feature type="compositionally biased region" description="Polar residues" evidence="7">
    <location>
        <begin position="154"/>
        <end position="164"/>
    </location>
</feature>
<feature type="region of interest" description="Disordered" evidence="7">
    <location>
        <begin position="154"/>
        <end position="199"/>
    </location>
</feature>
<dbReference type="CDD" id="cd10917">
    <property type="entry name" value="CE4_NodB_like_6s_7s"/>
    <property type="match status" value="1"/>
</dbReference>
<dbReference type="InterPro" id="IPR011330">
    <property type="entry name" value="Glyco_hydro/deAcase_b/a-brl"/>
</dbReference>
<dbReference type="CDD" id="cd00035">
    <property type="entry name" value="ChtBD1"/>
    <property type="match status" value="3"/>
</dbReference>
<feature type="signal peptide" evidence="8">
    <location>
        <begin position="1"/>
        <end position="20"/>
    </location>
</feature>
<feature type="domain" description="Chitin-binding type-1" evidence="9">
    <location>
        <begin position="207"/>
        <end position="259"/>
    </location>
</feature>
<organism evidence="11 12">
    <name type="scientific">Plasmodiophora brassicae</name>
    <name type="common">Clubroot disease agent</name>
    <dbReference type="NCBI Taxonomy" id="37360"/>
    <lineage>
        <taxon>Eukaryota</taxon>
        <taxon>Sar</taxon>
        <taxon>Rhizaria</taxon>
        <taxon>Endomyxa</taxon>
        <taxon>Phytomyxea</taxon>
        <taxon>Plasmodiophorida</taxon>
        <taxon>Plasmodiophoridae</taxon>
        <taxon>Plasmodiophora</taxon>
    </lineage>
</organism>
<dbReference type="EMBL" id="OVEO01000001">
    <property type="protein sequence ID" value="SPQ93545.1"/>
    <property type="molecule type" value="Genomic_DNA"/>
</dbReference>
<protein>
    <recommendedName>
        <fullName evidence="13">Chitin-binding type-1 domain-containing protein</fullName>
    </recommendedName>
</protein>
<dbReference type="GO" id="GO:0005975">
    <property type="term" value="P:carbohydrate metabolic process"/>
    <property type="evidence" value="ECO:0007669"/>
    <property type="project" value="InterPro"/>
</dbReference>
<dbReference type="InterPro" id="IPR001002">
    <property type="entry name" value="Chitin-bd_1"/>
</dbReference>
<feature type="disulfide bond" evidence="6">
    <location>
        <begin position="224"/>
        <end position="238"/>
    </location>
</feature>
<dbReference type="Gene3D" id="3.30.60.10">
    <property type="entry name" value="Endochitinase-like"/>
    <property type="match status" value="3"/>
</dbReference>
<keyword evidence="5" id="KW-0119">Carbohydrate metabolism</keyword>
<dbReference type="SMART" id="SM00270">
    <property type="entry name" value="ChtBD1"/>
    <property type="match status" value="3"/>
</dbReference>
<evidence type="ECO:0000313" key="12">
    <source>
        <dbReference type="Proteomes" id="UP000290189"/>
    </source>
</evidence>
<dbReference type="PANTHER" id="PTHR46471">
    <property type="entry name" value="CHITIN DEACETYLASE"/>
    <property type="match status" value="1"/>
</dbReference>
<evidence type="ECO:0000256" key="6">
    <source>
        <dbReference type="PROSITE-ProRule" id="PRU00261"/>
    </source>
</evidence>
<dbReference type="SUPFAM" id="SSF57016">
    <property type="entry name" value="Plant lectins/antimicrobial peptides"/>
    <property type="match status" value="3"/>
</dbReference>
<dbReference type="Gene3D" id="3.20.20.370">
    <property type="entry name" value="Glycoside hydrolase/deacetylase"/>
    <property type="match status" value="1"/>
</dbReference>
<dbReference type="PROSITE" id="PS51677">
    <property type="entry name" value="NODB"/>
    <property type="match status" value="1"/>
</dbReference>
<evidence type="ECO:0000256" key="5">
    <source>
        <dbReference type="ARBA" id="ARBA00023277"/>
    </source>
</evidence>
<dbReference type="GO" id="GO:0016810">
    <property type="term" value="F:hydrolase activity, acting on carbon-nitrogen (but not peptide) bonds"/>
    <property type="evidence" value="ECO:0007669"/>
    <property type="project" value="InterPro"/>
</dbReference>
<dbReference type="PROSITE" id="PS50941">
    <property type="entry name" value="CHIT_BIND_I_2"/>
    <property type="match status" value="2"/>
</dbReference>
<dbReference type="AlphaFoldDB" id="A0A3P3Y082"/>
<reference evidence="11 12" key="1">
    <citation type="submission" date="2018-03" db="EMBL/GenBank/DDBJ databases">
        <authorList>
            <person name="Fogelqvist J."/>
        </authorList>
    </citation>
    <scope>NUCLEOTIDE SEQUENCE [LARGE SCALE GENOMIC DNA]</scope>
</reference>
<keyword evidence="4" id="KW-0378">Hydrolase</keyword>
<feature type="domain" description="NodB homology" evidence="10">
    <location>
        <begin position="329"/>
        <end position="525"/>
    </location>
</feature>
<feature type="chain" id="PRO_5018023128" description="Chitin-binding type-1 domain-containing protein" evidence="8">
    <location>
        <begin position="21"/>
        <end position="554"/>
    </location>
</feature>
<keyword evidence="2" id="KW-0479">Metal-binding</keyword>
<feature type="disulfide bond" evidence="6">
    <location>
        <begin position="267"/>
        <end position="282"/>
    </location>
</feature>
<gene>
    <name evidence="11" type="ORF">PLBR_LOCUS760</name>
</gene>
<evidence type="ECO:0000256" key="4">
    <source>
        <dbReference type="ARBA" id="ARBA00022801"/>
    </source>
</evidence>
<dbReference type="PROSITE" id="PS00026">
    <property type="entry name" value="CHIT_BIND_I_1"/>
    <property type="match status" value="1"/>
</dbReference>
<dbReference type="GO" id="GO:0046872">
    <property type="term" value="F:metal ion binding"/>
    <property type="evidence" value="ECO:0007669"/>
    <property type="project" value="UniProtKB-KW"/>
</dbReference>
<dbReference type="Pfam" id="PF01522">
    <property type="entry name" value="Polysacc_deac_1"/>
    <property type="match status" value="1"/>
</dbReference>
<accession>A0A3P3Y082</accession>
<geneLocation type="mitochondrion" evidence="11"/>
<evidence type="ECO:0000256" key="1">
    <source>
        <dbReference type="ARBA" id="ARBA00022669"/>
    </source>
</evidence>
<evidence type="ECO:0000259" key="10">
    <source>
        <dbReference type="PROSITE" id="PS51677"/>
    </source>
</evidence>
<dbReference type="Pfam" id="PF00187">
    <property type="entry name" value="Chitin_bind_1"/>
    <property type="match status" value="2"/>
</dbReference>
<name>A0A3P3Y082_PLABS</name>
<evidence type="ECO:0000313" key="11">
    <source>
        <dbReference type="EMBL" id="SPQ93545.1"/>
    </source>
</evidence>
<evidence type="ECO:0000256" key="3">
    <source>
        <dbReference type="ARBA" id="ARBA00022729"/>
    </source>
</evidence>
<evidence type="ECO:0000256" key="7">
    <source>
        <dbReference type="SAM" id="MobiDB-lite"/>
    </source>
</evidence>
<proteinExistence type="predicted"/>
<evidence type="ECO:0000259" key="9">
    <source>
        <dbReference type="PROSITE" id="PS50941"/>
    </source>
</evidence>
<sequence>MRAVVGAALMAGLVVLSVAAASNDSVCTMPSRPDGRCGSTFHNASCLVGQCCSSNGFCGSSSRYCNSNQLCPRVLPSALFRRSEPLARMILTGLDRLSQFVAALSRHAEEAPSSGRVDVNASHVARTTMMPRYMNATDPSSPDNVSIDLVENTNETAPSASTGRDGQRDHDRPLTERPRTTTSPPRPEPSQDDGLPAVKCPGPVRQDGRCGPGFGYASCAAGLCCSVNGWCGDTPSHCNALSPCDLPVLGETESATCPADPRPDGRCGPLFGGARCKVPLCCSQHGWCGVTSDHCNDKSLCPHEETSSTDSRTHPSAPVRAFNWCGRRKQIVLTFDDGPVTNPVTTSILLKDLRQLNIRASFFLAPAAAGRALDKQQCRLLQEMLRDGHAVHCHSFTHRSFLSMSPDAIKDEISQWESWYEQCGGLPFPGQWLFRPPFGELDRARTDFLNTLDYTVVTWNVDSLDWSGGDAATVFNRTIASFDSTIPAGSSAILLHHDAHYTPAGTRGILDMYAQYFRERDYEFVTIDHCLEACASDGSCTLADNWPGVYDDTL</sequence>
<dbReference type="InterPro" id="IPR002509">
    <property type="entry name" value="NODB_dom"/>
</dbReference>
<keyword evidence="6" id="KW-1015">Disulfide bond</keyword>
<dbReference type="GO" id="GO:0008061">
    <property type="term" value="F:chitin binding"/>
    <property type="evidence" value="ECO:0007669"/>
    <property type="project" value="UniProtKB-UniRule"/>
</dbReference>
<feature type="domain" description="Chitin-binding type-1" evidence="9">
    <location>
        <begin position="264"/>
        <end position="311"/>
    </location>
</feature>
<dbReference type="InterPro" id="IPR036861">
    <property type="entry name" value="Endochitinase-like_sf"/>
</dbReference>
<keyword evidence="3 8" id="KW-0732">Signal</keyword>
<feature type="disulfide bond" evidence="6">
    <location>
        <begin position="210"/>
        <end position="225"/>
    </location>
</feature>
<evidence type="ECO:0000256" key="8">
    <source>
        <dbReference type="SAM" id="SignalP"/>
    </source>
</evidence>
<dbReference type="InterPro" id="IPR018371">
    <property type="entry name" value="Chitin-binding_1_CS"/>
</dbReference>
<comment type="caution">
    <text evidence="6">Lacks conserved residue(s) required for the propagation of feature annotation.</text>
</comment>
<dbReference type="Proteomes" id="UP000290189">
    <property type="component" value="Unassembled WGS sequence"/>
</dbReference>
<feature type="compositionally biased region" description="Basic and acidic residues" evidence="7">
    <location>
        <begin position="165"/>
        <end position="179"/>
    </location>
</feature>
<evidence type="ECO:0008006" key="13">
    <source>
        <dbReference type="Google" id="ProtNLM"/>
    </source>
</evidence>
<dbReference type="SUPFAM" id="SSF88713">
    <property type="entry name" value="Glycoside hydrolase/deacetylase"/>
    <property type="match status" value="1"/>
</dbReference>
<keyword evidence="11" id="KW-0496">Mitochondrion</keyword>
<evidence type="ECO:0000256" key="2">
    <source>
        <dbReference type="ARBA" id="ARBA00022723"/>
    </source>
</evidence>
<dbReference type="PANTHER" id="PTHR46471:SF2">
    <property type="entry name" value="CHITIN DEACETYLASE-RELATED"/>
    <property type="match status" value="1"/>
</dbReference>